<dbReference type="InterPro" id="IPR007050">
    <property type="entry name" value="HTH_bacterioopsin"/>
</dbReference>
<dbReference type="PANTHER" id="PTHR34236">
    <property type="entry name" value="DIMETHYL SULFOXIDE REDUCTASE TRANSCRIPTIONAL ACTIVATOR"/>
    <property type="match status" value="1"/>
</dbReference>
<dbReference type="AlphaFoldDB" id="M0E6M3"/>
<dbReference type="Proteomes" id="UP000011514">
    <property type="component" value="Unassembled WGS sequence"/>
</dbReference>
<organism evidence="5 6">
    <name type="scientific">Halorubrum saccharovorum DSM 1137</name>
    <dbReference type="NCBI Taxonomy" id="1227484"/>
    <lineage>
        <taxon>Archaea</taxon>
        <taxon>Methanobacteriati</taxon>
        <taxon>Methanobacteriota</taxon>
        <taxon>Stenosarchaea group</taxon>
        <taxon>Halobacteria</taxon>
        <taxon>Halobacteriales</taxon>
        <taxon>Haloferacaceae</taxon>
        <taxon>Halorubrum</taxon>
    </lineage>
</organism>
<feature type="domain" description="HTH bat-type" evidence="4">
    <location>
        <begin position="149"/>
        <end position="200"/>
    </location>
</feature>
<evidence type="ECO:0000256" key="3">
    <source>
        <dbReference type="SAM" id="MobiDB-lite"/>
    </source>
</evidence>
<dbReference type="eggNOG" id="arCOG02272">
    <property type="taxonomic scope" value="Archaea"/>
</dbReference>
<protein>
    <submittedName>
        <fullName evidence="5">Bacterio-opsin activator HTH domain protein</fullName>
    </submittedName>
</protein>
<gene>
    <name evidence="5" type="ORF">C471_01935</name>
</gene>
<keyword evidence="1" id="KW-0805">Transcription regulation</keyword>
<name>M0E6M3_9EURY</name>
<reference evidence="5 6" key="1">
    <citation type="journal article" date="2014" name="PLoS Genet.">
        <title>Phylogenetically driven sequencing of extremely halophilic archaea reveals strategies for static and dynamic osmo-response.</title>
        <authorList>
            <person name="Becker E.A."/>
            <person name="Seitzer P.M."/>
            <person name="Tritt A."/>
            <person name="Larsen D."/>
            <person name="Krusor M."/>
            <person name="Yao A.I."/>
            <person name="Wu D."/>
            <person name="Madern D."/>
            <person name="Eisen J.A."/>
            <person name="Darling A.E."/>
            <person name="Facciotti M.T."/>
        </authorList>
    </citation>
    <scope>NUCLEOTIDE SEQUENCE [LARGE SCALE GENOMIC DNA]</scope>
    <source>
        <strain evidence="5 6">DSM 1137</strain>
    </source>
</reference>
<evidence type="ECO:0000259" key="4">
    <source>
        <dbReference type="Pfam" id="PF04967"/>
    </source>
</evidence>
<evidence type="ECO:0000313" key="5">
    <source>
        <dbReference type="EMBL" id="ELZ42713.1"/>
    </source>
</evidence>
<sequence>MTRLTVRLDFPSGSWLGDVSRSHPDATLRATETVAAAEGEVTPLAVAGTDRAATEATLRDHDRVDRVDVSERAGPATRLRVVAPAPPPHVAAARAVGLPIEEPVTVTNGRATVEVAGDRSRLTAFCRRLTGEGVTVGVEASNTEEDLVLTDAQRDLVLAAVAAGYYDTPRECTLTELAESRDLAKSTCSETLHRAEGRVLRRFVDGEFDCDDREKSGETPFGDDAEPRRERDRTEPVDIATSEP</sequence>
<keyword evidence="6" id="KW-1185">Reference proteome</keyword>
<feature type="region of interest" description="Disordered" evidence="3">
    <location>
        <begin position="209"/>
        <end position="244"/>
    </location>
</feature>
<dbReference type="Pfam" id="PF04967">
    <property type="entry name" value="HTH_10"/>
    <property type="match status" value="1"/>
</dbReference>
<dbReference type="EMBL" id="AOJE01000010">
    <property type="protein sequence ID" value="ELZ42713.1"/>
    <property type="molecule type" value="Genomic_DNA"/>
</dbReference>
<evidence type="ECO:0000256" key="2">
    <source>
        <dbReference type="ARBA" id="ARBA00023163"/>
    </source>
</evidence>
<dbReference type="PATRIC" id="fig|1227484.4.peg.395"/>
<evidence type="ECO:0000313" key="6">
    <source>
        <dbReference type="Proteomes" id="UP000011514"/>
    </source>
</evidence>
<keyword evidence="2" id="KW-0804">Transcription</keyword>
<dbReference type="PANTHER" id="PTHR34236:SF1">
    <property type="entry name" value="DIMETHYL SULFOXIDE REDUCTASE TRANSCRIPTIONAL ACTIVATOR"/>
    <property type="match status" value="1"/>
</dbReference>
<comment type="caution">
    <text evidence="5">The sequence shown here is derived from an EMBL/GenBank/DDBJ whole genome shotgun (WGS) entry which is preliminary data.</text>
</comment>
<feature type="compositionally biased region" description="Basic and acidic residues" evidence="3">
    <location>
        <begin position="225"/>
        <end position="236"/>
    </location>
</feature>
<dbReference type="RefSeq" id="WP_004046244.1">
    <property type="nucleotide sequence ID" value="NZ_AOJE01000010.1"/>
</dbReference>
<accession>M0E6M3</accession>
<proteinExistence type="predicted"/>
<dbReference type="OrthoDB" id="51502at2157"/>
<evidence type="ECO:0000256" key="1">
    <source>
        <dbReference type="ARBA" id="ARBA00023015"/>
    </source>
</evidence>